<dbReference type="Pfam" id="PF02879">
    <property type="entry name" value="PGM_PMM_II"/>
    <property type="match status" value="1"/>
</dbReference>
<evidence type="ECO:0000259" key="10">
    <source>
        <dbReference type="Pfam" id="PF02879"/>
    </source>
</evidence>
<evidence type="ECO:0000256" key="7">
    <source>
        <dbReference type="RuleBase" id="RU004326"/>
    </source>
</evidence>
<keyword evidence="4 7" id="KW-0479">Metal-binding</keyword>
<dbReference type="InterPro" id="IPR036900">
    <property type="entry name" value="A-D-PHexomutase_C_sf"/>
</dbReference>
<dbReference type="Gene3D" id="3.30.310.50">
    <property type="entry name" value="Alpha-D-phosphohexomutase, C-terminal domain"/>
    <property type="match status" value="1"/>
</dbReference>
<evidence type="ECO:0000259" key="9">
    <source>
        <dbReference type="Pfam" id="PF02878"/>
    </source>
</evidence>
<dbReference type="NCBIfam" id="TIGR03990">
    <property type="entry name" value="Arch_GlmM"/>
    <property type="match status" value="1"/>
</dbReference>
<dbReference type="CDD" id="cd03087">
    <property type="entry name" value="PGM_like1"/>
    <property type="match status" value="1"/>
</dbReference>
<keyword evidence="6" id="KW-0413">Isomerase</keyword>
<dbReference type="SUPFAM" id="SSF55957">
    <property type="entry name" value="Phosphoglucomutase, C-terminal domain"/>
    <property type="match status" value="1"/>
</dbReference>
<evidence type="ECO:0000256" key="6">
    <source>
        <dbReference type="ARBA" id="ARBA00023235"/>
    </source>
</evidence>
<keyword evidence="5 7" id="KW-0460">Magnesium</keyword>
<evidence type="ECO:0000256" key="2">
    <source>
        <dbReference type="ARBA" id="ARBA00010231"/>
    </source>
</evidence>
<dbReference type="PANTHER" id="PTHR43771:SF1">
    <property type="entry name" value="PHOSPHOMANNOMUTASE"/>
    <property type="match status" value="1"/>
</dbReference>
<evidence type="ECO:0000256" key="4">
    <source>
        <dbReference type="ARBA" id="ARBA00022723"/>
    </source>
</evidence>
<name>A0A1G9UQ88_9EURY</name>
<protein>
    <submittedName>
        <fullName evidence="12">Phosphoglucosamine mutase</fullName>
    </submittedName>
</protein>
<dbReference type="InterPro" id="IPR016066">
    <property type="entry name" value="A-D-PHexomutase_CS"/>
</dbReference>
<keyword evidence="3" id="KW-0597">Phosphoprotein</keyword>
<dbReference type="OrthoDB" id="10363at2157"/>
<evidence type="ECO:0000313" key="13">
    <source>
        <dbReference type="Proteomes" id="UP000199451"/>
    </source>
</evidence>
<dbReference type="PANTHER" id="PTHR43771">
    <property type="entry name" value="PHOSPHOMANNOMUTASE"/>
    <property type="match status" value="1"/>
</dbReference>
<evidence type="ECO:0000313" key="12">
    <source>
        <dbReference type="EMBL" id="SDM62034.1"/>
    </source>
</evidence>
<dbReference type="STRING" id="660521.SAMN04487949_2287"/>
<dbReference type="GO" id="GO:0005975">
    <property type="term" value="P:carbohydrate metabolic process"/>
    <property type="evidence" value="ECO:0007669"/>
    <property type="project" value="InterPro"/>
</dbReference>
<evidence type="ECO:0000259" key="8">
    <source>
        <dbReference type="Pfam" id="PF00408"/>
    </source>
</evidence>
<comment type="similarity">
    <text evidence="2 7">Belongs to the phosphohexose mutase family.</text>
</comment>
<dbReference type="InterPro" id="IPR005841">
    <property type="entry name" value="Alpha-D-phosphohexomutase_SF"/>
</dbReference>
<keyword evidence="13" id="KW-1185">Reference proteome</keyword>
<dbReference type="Gene3D" id="3.40.120.10">
    <property type="entry name" value="Alpha-D-Glucose-1,6-Bisphosphate, subunit A, domain 3"/>
    <property type="match status" value="3"/>
</dbReference>
<dbReference type="RefSeq" id="WP_089697562.1">
    <property type="nucleotide sequence ID" value="NZ_FNHL01000002.1"/>
</dbReference>
<dbReference type="GO" id="GO:0000287">
    <property type="term" value="F:magnesium ion binding"/>
    <property type="evidence" value="ECO:0007669"/>
    <property type="project" value="InterPro"/>
</dbReference>
<dbReference type="GO" id="GO:0008966">
    <property type="term" value="F:phosphoglucosamine mutase activity"/>
    <property type="evidence" value="ECO:0007669"/>
    <property type="project" value="InterPro"/>
</dbReference>
<proteinExistence type="inferred from homology"/>
<dbReference type="SUPFAM" id="SSF53738">
    <property type="entry name" value="Phosphoglucomutase, first 3 domains"/>
    <property type="match status" value="3"/>
</dbReference>
<feature type="domain" description="Alpha-D-phosphohexomutase alpha/beta/alpha" evidence="9">
    <location>
        <begin position="2"/>
        <end position="121"/>
    </location>
</feature>
<dbReference type="InterPro" id="IPR005846">
    <property type="entry name" value="A-D-PHexomutase_a/b/a-III"/>
</dbReference>
<evidence type="ECO:0000256" key="3">
    <source>
        <dbReference type="ARBA" id="ARBA00022553"/>
    </source>
</evidence>
<evidence type="ECO:0000259" key="11">
    <source>
        <dbReference type="Pfam" id="PF02880"/>
    </source>
</evidence>
<dbReference type="EMBL" id="FNHL01000002">
    <property type="protein sequence ID" value="SDM62034.1"/>
    <property type="molecule type" value="Genomic_DNA"/>
</dbReference>
<evidence type="ECO:0000256" key="1">
    <source>
        <dbReference type="ARBA" id="ARBA00001946"/>
    </source>
</evidence>
<feature type="domain" description="Alpha-D-phosphohexomutase C-terminal" evidence="8">
    <location>
        <begin position="384"/>
        <end position="428"/>
    </location>
</feature>
<feature type="domain" description="Alpha-D-phosphohexomutase alpha/beta/alpha" evidence="11">
    <location>
        <begin position="246"/>
        <end position="346"/>
    </location>
</feature>
<dbReference type="PROSITE" id="PS00710">
    <property type="entry name" value="PGM_PMM"/>
    <property type="match status" value="1"/>
</dbReference>
<dbReference type="Pfam" id="PF02878">
    <property type="entry name" value="PGM_PMM_I"/>
    <property type="match status" value="1"/>
</dbReference>
<comment type="cofactor">
    <cofactor evidence="1">
        <name>Mg(2+)</name>
        <dbReference type="ChEBI" id="CHEBI:18420"/>
    </cofactor>
</comment>
<dbReference type="PRINTS" id="PR00509">
    <property type="entry name" value="PGMPMM"/>
</dbReference>
<dbReference type="InterPro" id="IPR005843">
    <property type="entry name" value="A-D-PHexomutase_C"/>
</dbReference>
<dbReference type="InterPro" id="IPR024086">
    <property type="entry name" value="GlmM_arc-type"/>
</dbReference>
<dbReference type="InterPro" id="IPR005845">
    <property type="entry name" value="A-D-PHexomutase_a/b/a-II"/>
</dbReference>
<accession>A0A1G9UQ88</accession>
<dbReference type="Pfam" id="PF02880">
    <property type="entry name" value="PGM_PMM_III"/>
    <property type="match status" value="1"/>
</dbReference>
<gene>
    <name evidence="12" type="ORF">SAMN04487949_2287</name>
</gene>
<dbReference type="AlphaFoldDB" id="A0A1G9UQ88"/>
<sequence length="438" mass="46081">MFGTSGIRGPVGTTVTAELALRIGRAVANGADTVVIGQDVRTSGGLLADAVSVGLRECGVDVIRLGVASTPTIARSVGWLDADLGIAVTASHNPAPDNGLKFWNPSGQAFDRAQSRKIVTDVIGNGHRVADWDAFGTERVVDDAADRHVAHLVDSFEPMDVPVVVDLGNGTGRVTVDALYELGCTVDTLNAQPDGRFPSRRSEPTAETCHRLRETVAATDALFGIAHDGDSDRMVAVTDDGTFVPGDALLALFGREAVSEGDLVAVPIDTSLLVSDIVSGVGGEVVYTPVGDVHIAARATDPDVVFGGEPSGAWIWPHETLCPDGHYAACKLASLVSCEGSLSGLLAGFDGYTTKRENLRLDNPDRVMDGVVGRVLSEYDTVTATDGVRVDTDDGWFLVRASGTEPLIRLTAEAQDPERATELLEEARSLVSTARVRV</sequence>
<dbReference type="Proteomes" id="UP000199451">
    <property type="component" value="Unassembled WGS sequence"/>
</dbReference>
<dbReference type="Pfam" id="PF00408">
    <property type="entry name" value="PGM_PMM_IV"/>
    <property type="match status" value="1"/>
</dbReference>
<feature type="domain" description="Alpha-D-phosphohexomutase alpha/beta/alpha" evidence="10">
    <location>
        <begin position="148"/>
        <end position="241"/>
    </location>
</feature>
<dbReference type="InterPro" id="IPR005844">
    <property type="entry name" value="A-D-PHexomutase_a/b/a-I"/>
</dbReference>
<dbReference type="InterPro" id="IPR016055">
    <property type="entry name" value="A-D-PHexomutase_a/b/a-I/II/III"/>
</dbReference>
<reference evidence="13" key="1">
    <citation type="submission" date="2016-10" db="EMBL/GenBank/DDBJ databases">
        <authorList>
            <person name="Varghese N."/>
            <person name="Submissions S."/>
        </authorList>
    </citation>
    <scope>NUCLEOTIDE SEQUENCE [LARGE SCALE GENOMIC DNA]</scope>
    <source>
        <strain evidence="13">CGMCC 1.10119</strain>
    </source>
</reference>
<evidence type="ECO:0000256" key="5">
    <source>
        <dbReference type="ARBA" id="ARBA00022842"/>
    </source>
</evidence>
<organism evidence="12 13">
    <name type="scientific">Halogranum gelatinilyticum</name>
    <dbReference type="NCBI Taxonomy" id="660521"/>
    <lineage>
        <taxon>Archaea</taxon>
        <taxon>Methanobacteriati</taxon>
        <taxon>Methanobacteriota</taxon>
        <taxon>Stenosarchaea group</taxon>
        <taxon>Halobacteria</taxon>
        <taxon>Halobacteriales</taxon>
        <taxon>Haloferacaceae</taxon>
    </lineage>
</organism>